<dbReference type="SUPFAM" id="SSF51197">
    <property type="entry name" value="Clavaminate synthase-like"/>
    <property type="match status" value="1"/>
</dbReference>
<dbReference type="SMART" id="SM00558">
    <property type="entry name" value="JmjC"/>
    <property type="match status" value="1"/>
</dbReference>
<dbReference type="EMBL" id="HBGE01042628">
    <property type="protein sequence ID" value="CAD9138460.1"/>
    <property type="molecule type" value="Transcribed_RNA"/>
</dbReference>
<sequence length="214" mass="24630">MYVNLQANLLPPLGDDEPYSRPLHRIKHDLPKPKCLKRFKLRTVVPWMGRGATRSMLHHDRHDTLYVLLRGRKRFRVFPPSDALKLMPVHPPLKIRPSGEIEYATAVDHEHLLTQGEFSHFVRTDLGAASPFPAKAEDLRASGLEVELRPGQAFFLPGHWFHEVESIGEGDSGPHIAVGFDVERPDDLDQRTLKVRRQAQAAKRRRRRKRAREL</sequence>
<gene>
    <name evidence="3" type="ORF">ACAT0790_LOCUS25717</name>
</gene>
<accession>A0A7S1QI24</accession>
<dbReference type="PANTHER" id="PTHR12461">
    <property type="entry name" value="HYPOXIA-INDUCIBLE FACTOR 1 ALPHA INHIBITOR-RELATED"/>
    <property type="match status" value="1"/>
</dbReference>
<dbReference type="AlphaFoldDB" id="A0A7S1QI24"/>
<feature type="domain" description="JmjC" evidence="2">
    <location>
        <begin position="19"/>
        <end position="199"/>
    </location>
</feature>
<feature type="compositionally biased region" description="Basic residues" evidence="1">
    <location>
        <begin position="193"/>
        <end position="214"/>
    </location>
</feature>
<dbReference type="Pfam" id="PF13621">
    <property type="entry name" value="Cupin_8"/>
    <property type="match status" value="1"/>
</dbReference>
<evidence type="ECO:0000313" key="3">
    <source>
        <dbReference type="EMBL" id="CAD9138460.1"/>
    </source>
</evidence>
<evidence type="ECO:0000256" key="1">
    <source>
        <dbReference type="SAM" id="MobiDB-lite"/>
    </source>
</evidence>
<dbReference type="InterPro" id="IPR041667">
    <property type="entry name" value="Cupin_8"/>
</dbReference>
<dbReference type="PROSITE" id="PS51184">
    <property type="entry name" value="JMJC"/>
    <property type="match status" value="1"/>
</dbReference>
<proteinExistence type="predicted"/>
<organism evidence="3">
    <name type="scientific">Alexandrium catenella</name>
    <name type="common">Red tide dinoflagellate</name>
    <name type="synonym">Gonyaulax catenella</name>
    <dbReference type="NCBI Taxonomy" id="2925"/>
    <lineage>
        <taxon>Eukaryota</taxon>
        <taxon>Sar</taxon>
        <taxon>Alveolata</taxon>
        <taxon>Dinophyceae</taxon>
        <taxon>Gonyaulacales</taxon>
        <taxon>Pyrocystaceae</taxon>
        <taxon>Alexandrium</taxon>
    </lineage>
</organism>
<evidence type="ECO:0000259" key="2">
    <source>
        <dbReference type="PROSITE" id="PS51184"/>
    </source>
</evidence>
<dbReference type="Gene3D" id="2.60.120.650">
    <property type="entry name" value="Cupin"/>
    <property type="match status" value="1"/>
</dbReference>
<reference evidence="3" key="1">
    <citation type="submission" date="2021-01" db="EMBL/GenBank/DDBJ databases">
        <authorList>
            <person name="Corre E."/>
            <person name="Pelletier E."/>
            <person name="Niang G."/>
            <person name="Scheremetjew M."/>
            <person name="Finn R."/>
            <person name="Kale V."/>
            <person name="Holt S."/>
            <person name="Cochrane G."/>
            <person name="Meng A."/>
            <person name="Brown T."/>
            <person name="Cohen L."/>
        </authorList>
    </citation>
    <scope>NUCLEOTIDE SEQUENCE</scope>
    <source>
        <strain evidence="3">OF101</strain>
    </source>
</reference>
<feature type="region of interest" description="Disordered" evidence="1">
    <location>
        <begin position="189"/>
        <end position="214"/>
    </location>
</feature>
<protein>
    <recommendedName>
        <fullName evidence="2">JmjC domain-containing protein</fullName>
    </recommendedName>
</protein>
<dbReference type="InterPro" id="IPR003347">
    <property type="entry name" value="JmjC_dom"/>
</dbReference>
<name>A0A7S1QI24_ALECA</name>
<dbReference type="PANTHER" id="PTHR12461:SF100">
    <property type="entry name" value="JMJC DOMAIN-CONTAINING PROTEIN 4"/>
    <property type="match status" value="1"/>
</dbReference>